<protein>
    <submittedName>
        <fullName evidence="5">LCP family protein</fullName>
    </submittedName>
</protein>
<evidence type="ECO:0000313" key="6">
    <source>
        <dbReference type="Proteomes" id="UP001333102"/>
    </source>
</evidence>
<dbReference type="Pfam" id="PF03816">
    <property type="entry name" value="LytR_cpsA_psr"/>
    <property type="match status" value="1"/>
</dbReference>
<dbReference type="EMBL" id="CP141614">
    <property type="protein sequence ID" value="WRP13565.1"/>
    <property type="molecule type" value="Genomic_DNA"/>
</dbReference>
<evidence type="ECO:0000313" key="5">
    <source>
        <dbReference type="EMBL" id="WRP13565.1"/>
    </source>
</evidence>
<dbReference type="InterPro" id="IPR027381">
    <property type="entry name" value="LytR/CpsA/Psr_C"/>
</dbReference>
<feature type="region of interest" description="Disordered" evidence="2">
    <location>
        <begin position="431"/>
        <end position="456"/>
    </location>
</feature>
<organism evidence="5 6">
    <name type="scientific">Geochorda subterranea</name>
    <dbReference type="NCBI Taxonomy" id="3109564"/>
    <lineage>
        <taxon>Bacteria</taxon>
        <taxon>Bacillati</taxon>
        <taxon>Bacillota</taxon>
        <taxon>Limnochordia</taxon>
        <taxon>Limnochordales</taxon>
        <taxon>Geochordaceae</taxon>
        <taxon>Geochorda</taxon>
    </lineage>
</organism>
<evidence type="ECO:0000259" key="3">
    <source>
        <dbReference type="Pfam" id="PF03816"/>
    </source>
</evidence>
<reference evidence="6" key="1">
    <citation type="submission" date="2023-12" db="EMBL/GenBank/DDBJ databases">
        <title>Novel isolates from deep terrestrial aquifers shed light on the physiology and ecology of the class Limnochordia.</title>
        <authorList>
            <person name="Karnachuk O.V."/>
            <person name="Lukina A.P."/>
            <person name="Avakyan M.R."/>
            <person name="Kadnikov V."/>
            <person name="Begmatov S."/>
            <person name="Beletsky A.V."/>
            <person name="Mardanov A.V."/>
            <person name="Ravin N.V."/>
        </authorList>
    </citation>
    <scope>NUCLEOTIDE SEQUENCE [LARGE SCALE GENOMIC DNA]</scope>
    <source>
        <strain evidence="6">LN</strain>
    </source>
</reference>
<dbReference type="Gene3D" id="3.40.630.190">
    <property type="entry name" value="LCP protein"/>
    <property type="match status" value="1"/>
</dbReference>
<dbReference type="PANTHER" id="PTHR33392">
    <property type="entry name" value="POLYISOPRENYL-TEICHOIC ACID--PEPTIDOGLYCAN TEICHOIC ACID TRANSFERASE TAGU"/>
    <property type="match status" value="1"/>
</dbReference>
<name>A0ABZ1BM05_9FIRM</name>
<feature type="domain" description="Cell envelope-related transcriptional attenuator" evidence="3">
    <location>
        <begin position="92"/>
        <end position="248"/>
    </location>
</feature>
<evidence type="ECO:0000259" key="4">
    <source>
        <dbReference type="Pfam" id="PF13399"/>
    </source>
</evidence>
<dbReference type="Proteomes" id="UP001333102">
    <property type="component" value="Chromosome"/>
</dbReference>
<accession>A0ABZ1BM05</accession>
<proteinExistence type="inferred from homology"/>
<dbReference type="InterPro" id="IPR050922">
    <property type="entry name" value="LytR/CpsA/Psr_CW_biosynth"/>
</dbReference>
<gene>
    <name evidence="5" type="ORF">VLY81_08880</name>
</gene>
<sequence length="456" mass="48327">MPVAAVLDRAELEPARRGRRVRVRRPSSRRRWVAALAVGLLCAAAAFAATLRWGPGWVAALVEWRLRGGPAADGQLSVVVVGLDARAHDPGRTDTIVVASLRLDDGQLGLLWVPRDTRVQTPNGSYNKINVLYSAHGPDVLVQSLSSLLGVPLDGYVRVDFQAFEHLIDAVGGVEMTIPRRLHYVDHAQGLVIDLAPGRRRLTGQEALQYVRFRADGLGDISYDPGTGAYFGRVQRQQEFARALMEAASRPEVLTRLPQLLRQVYAMVETDLPLDLGLAAASYVLRRGSLELVTGVLPGMPGTVAGASYWLPDRGRARVVARQVLGAQAAPSGVAVLNANGVTGAAARVAVSLEAAGVPVERVGNAREFGRAQSQVLVVRDAALPLARRVAELLGDLPVIRQDGPLALDPAEGSEQDVIVVVGMDLATARGRWNPSPGGDPAAGVGTPGPARSPGG</sequence>
<dbReference type="Gene3D" id="3.30.70.2390">
    <property type="match status" value="1"/>
</dbReference>
<dbReference type="NCBIfam" id="TIGR00350">
    <property type="entry name" value="lytR_cpsA_psr"/>
    <property type="match status" value="1"/>
</dbReference>
<evidence type="ECO:0000256" key="2">
    <source>
        <dbReference type="SAM" id="MobiDB-lite"/>
    </source>
</evidence>
<comment type="similarity">
    <text evidence="1">Belongs to the LytR/CpsA/Psr (LCP) family.</text>
</comment>
<evidence type="ECO:0000256" key="1">
    <source>
        <dbReference type="ARBA" id="ARBA00006068"/>
    </source>
</evidence>
<dbReference type="Pfam" id="PF13399">
    <property type="entry name" value="LytR_C"/>
    <property type="match status" value="1"/>
</dbReference>
<feature type="domain" description="LytR/CpsA/Psr regulator C-terminal" evidence="4">
    <location>
        <begin position="334"/>
        <end position="425"/>
    </location>
</feature>
<dbReference type="InterPro" id="IPR004474">
    <property type="entry name" value="LytR_CpsA_psr"/>
</dbReference>
<dbReference type="PANTHER" id="PTHR33392:SF6">
    <property type="entry name" value="POLYISOPRENYL-TEICHOIC ACID--PEPTIDOGLYCAN TEICHOIC ACID TRANSFERASE TAGU"/>
    <property type="match status" value="1"/>
</dbReference>
<dbReference type="RefSeq" id="WP_324667810.1">
    <property type="nucleotide sequence ID" value="NZ_CP141614.1"/>
</dbReference>
<keyword evidence="6" id="KW-1185">Reference proteome</keyword>